<dbReference type="Proteomes" id="UP001526201">
    <property type="component" value="Unassembled WGS sequence"/>
</dbReference>
<proteinExistence type="inferred from homology"/>
<keyword evidence="2" id="KW-0436">Ligase</keyword>
<dbReference type="InterPro" id="IPR000873">
    <property type="entry name" value="AMP-dep_synth/lig_dom"/>
</dbReference>
<accession>A0ABT3CJK3</accession>
<organism evidence="7 8">
    <name type="scientific">Mycolicibacterium komossense</name>
    <dbReference type="NCBI Taxonomy" id="1779"/>
    <lineage>
        <taxon>Bacteria</taxon>
        <taxon>Bacillati</taxon>
        <taxon>Actinomycetota</taxon>
        <taxon>Actinomycetes</taxon>
        <taxon>Mycobacteriales</taxon>
        <taxon>Mycobacteriaceae</taxon>
        <taxon>Mycolicibacterium</taxon>
    </lineage>
</organism>
<dbReference type="PANTHER" id="PTHR43107:SF15">
    <property type="entry name" value="FATTY ACID TRANSPORT PROTEIN 3, ISOFORM A"/>
    <property type="match status" value="1"/>
</dbReference>
<dbReference type="NCBIfam" id="NF009927">
    <property type="entry name" value="PRK13388.1"/>
    <property type="match status" value="1"/>
</dbReference>
<dbReference type="SUPFAM" id="SSF56801">
    <property type="entry name" value="Acetyl-CoA synthetase-like"/>
    <property type="match status" value="1"/>
</dbReference>
<keyword evidence="3" id="KW-0547">Nucleotide-binding</keyword>
<reference evidence="7 8" key="1">
    <citation type="journal article" date="2022" name="BMC Genomics">
        <title>Comparative genome analysis of mycobacteria focusing on tRNA and non-coding RNA.</title>
        <authorList>
            <person name="Behra P.R.K."/>
            <person name="Pettersson B.M.F."/>
            <person name="Ramesh M."/>
            <person name="Das S."/>
            <person name="Dasgupta S."/>
            <person name="Kirsebom L.A."/>
        </authorList>
    </citation>
    <scope>NUCLEOTIDE SEQUENCE [LARGE SCALE GENOMIC DNA]</scope>
    <source>
        <strain evidence="7 8">DSM 44078</strain>
    </source>
</reference>
<feature type="domain" description="AMP-dependent synthetase/ligase" evidence="5">
    <location>
        <begin position="18"/>
        <end position="366"/>
    </location>
</feature>
<sequence>MAETIQQLLRERSTDTGPAVRFGDRQWTWREHLAEATTEAAALLQLVDPQRPVHIGVLLGNTPDMLTAMAAAGLGGYVLCGINNTRRGAALARDILHADCQILLTDAAHRHLVADLDLPGVRVIDVSSPEWVELLAQAGHLLPHREVGPTDTFMMIFTSGTSGDPKAVQVAHLTVLFAGLALVQRFAITADDVCYLSMPLFHSNALLAGWAVAVGAGAAMAPASFSATGLVGDLRRYGATYMNYVGKPLAYVLATPEHPEDADNPLRVAFGNEASDRDITEFGRRFGCAVWDGFGSTEGAVIVTREDNCPLGSVGKGFPGVAIYDPETVAECPTAEFDAAGALVNADKAIGELVNTTGAGLFQGYYKDKSATDDRLRNGMYWSGDLAYRDSDGWIYLAGRTADWMRVDGENMTSAPIERILLRHDAINRVAVYPVPDETVGDQIMAALVLRDGAELTPGDFGEFLAAQSDLSPKAWPRHVWITDDLPSTATNKVVKRELIAAGASPAGGLRWTRQGRAQVYTSQE</sequence>
<dbReference type="Gene3D" id="3.40.50.12780">
    <property type="entry name" value="N-terminal domain of ligase-like"/>
    <property type="match status" value="1"/>
</dbReference>
<evidence type="ECO:0000256" key="4">
    <source>
        <dbReference type="ARBA" id="ARBA00022840"/>
    </source>
</evidence>
<dbReference type="PANTHER" id="PTHR43107">
    <property type="entry name" value="LONG-CHAIN FATTY ACID TRANSPORT PROTEIN"/>
    <property type="match status" value="1"/>
</dbReference>
<dbReference type="EMBL" id="JACKTY010000047">
    <property type="protein sequence ID" value="MCV7229739.1"/>
    <property type="molecule type" value="Genomic_DNA"/>
</dbReference>
<evidence type="ECO:0000256" key="3">
    <source>
        <dbReference type="ARBA" id="ARBA00022741"/>
    </source>
</evidence>
<name>A0ABT3CJK3_9MYCO</name>
<dbReference type="InterPro" id="IPR020845">
    <property type="entry name" value="AMP-binding_CS"/>
</dbReference>
<evidence type="ECO:0000313" key="7">
    <source>
        <dbReference type="EMBL" id="MCV7229739.1"/>
    </source>
</evidence>
<comment type="similarity">
    <text evidence="1">Belongs to the ATP-dependent AMP-binding enzyme family.</text>
</comment>
<keyword evidence="8" id="KW-1185">Reference proteome</keyword>
<dbReference type="InterPro" id="IPR042099">
    <property type="entry name" value="ANL_N_sf"/>
</dbReference>
<evidence type="ECO:0000259" key="6">
    <source>
        <dbReference type="Pfam" id="PF13193"/>
    </source>
</evidence>
<evidence type="ECO:0000313" key="8">
    <source>
        <dbReference type="Proteomes" id="UP001526201"/>
    </source>
</evidence>
<evidence type="ECO:0000259" key="5">
    <source>
        <dbReference type="Pfam" id="PF00501"/>
    </source>
</evidence>
<keyword evidence="4" id="KW-0067">ATP-binding</keyword>
<comment type="caution">
    <text evidence="7">The sequence shown here is derived from an EMBL/GenBank/DDBJ whole genome shotgun (WGS) entry which is preliminary data.</text>
</comment>
<feature type="domain" description="AMP-binding enzyme C-terminal" evidence="6">
    <location>
        <begin position="417"/>
        <end position="493"/>
    </location>
</feature>
<dbReference type="Pfam" id="PF13193">
    <property type="entry name" value="AMP-binding_C"/>
    <property type="match status" value="1"/>
</dbReference>
<dbReference type="InterPro" id="IPR025110">
    <property type="entry name" value="AMP-bd_C"/>
</dbReference>
<evidence type="ECO:0000256" key="2">
    <source>
        <dbReference type="ARBA" id="ARBA00022598"/>
    </source>
</evidence>
<gene>
    <name evidence="7" type="ORF">H7J73_27395</name>
</gene>
<dbReference type="PROSITE" id="PS00455">
    <property type="entry name" value="AMP_BINDING"/>
    <property type="match status" value="1"/>
</dbReference>
<evidence type="ECO:0000256" key="1">
    <source>
        <dbReference type="ARBA" id="ARBA00006432"/>
    </source>
</evidence>
<dbReference type="InterPro" id="IPR045851">
    <property type="entry name" value="AMP-bd_C_sf"/>
</dbReference>
<dbReference type="Gene3D" id="3.30.300.30">
    <property type="match status" value="1"/>
</dbReference>
<dbReference type="RefSeq" id="WP_264071009.1">
    <property type="nucleotide sequence ID" value="NZ_JACKTY010000047.1"/>
</dbReference>
<dbReference type="Pfam" id="PF00501">
    <property type="entry name" value="AMP-binding"/>
    <property type="match status" value="1"/>
</dbReference>
<protein>
    <submittedName>
        <fullName evidence="7">AMP-binding protein</fullName>
    </submittedName>
</protein>